<comment type="subcellular location">
    <subcellularLocation>
        <location evidence="1 5 6">Nucleus</location>
    </subcellularLocation>
</comment>
<dbReference type="Pfam" id="PF00046">
    <property type="entry name" value="Homeodomain"/>
    <property type="match status" value="1"/>
</dbReference>
<evidence type="ECO:0000259" key="8">
    <source>
        <dbReference type="PROSITE" id="PS50071"/>
    </source>
</evidence>
<feature type="compositionally biased region" description="Low complexity" evidence="7">
    <location>
        <begin position="123"/>
        <end position="137"/>
    </location>
</feature>
<name>A0A6F9DCX6_9ASCI</name>
<dbReference type="InterPro" id="IPR017970">
    <property type="entry name" value="Homeobox_CS"/>
</dbReference>
<evidence type="ECO:0000313" key="9">
    <source>
        <dbReference type="EMBL" id="CAB3248512.1"/>
    </source>
</evidence>
<dbReference type="AlphaFoldDB" id="A0A6F9DCX6"/>
<accession>A0A6F9DCX6</accession>
<evidence type="ECO:0000256" key="1">
    <source>
        <dbReference type="ARBA" id="ARBA00004123"/>
    </source>
</evidence>
<feature type="domain" description="Homeobox" evidence="8">
    <location>
        <begin position="176"/>
        <end position="236"/>
    </location>
</feature>
<dbReference type="EMBL" id="LR785390">
    <property type="protein sequence ID" value="CAB3248512.1"/>
    <property type="molecule type" value="mRNA"/>
</dbReference>
<dbReference type="PANTHER" id="PTHR24333:SF5">
    <property type="entry name" value="VENT HOMEOBOX"/>
    <property type="match status" value="1"/>
</dbReference>
<protein>
    <submittedName>
        <fullName evidence="9">Homeobox protein MSH-B</fullName>
    </submittedName>
</protein>
<dbReference type="CDD" id="cd00086">
    <property type="entry name" value="homeodomain"/>
    <property type="match status" value="1"/>
</dbReference>
<keyword evidence="2 5" id="KW-0238">DNA-binding</keyword>
<evidence type="ECO:0000256" key="4">
    <source>
        <dbReference type="ARBA" id="ARBA00023242"/>
    </source>
</evidence>
<proteinExistence type="evidence at transcript level"/>
<organism evidence="9">
    <name type="scientific">Phallusia mammillata</name>
    <dbReference type="NCBI Taxonomy" id="59560"/>
    <lineage>
        <taxon>Eukaryota</taxon>
        <taxon>Metazoa</taxon>
        <taxon>Chordata</taxon>
        <taxon>Tunicata</taxon>
        <taxon>Ascidiacea</taxon>
        <taxon>Phlebobranchia</taxon>
        <taxon>Ascidiidae</taxon>
        <taxon>Phallusia</taxon>
    </lineage>
</organism>
<dbReference type="InterPro" id="IPR001356">
    <property type="entry name" value="HD"/>
</dbReference>
<evidence type="ECO:0000256" key="5">
    <source>
        <dbReference type="PROSITE-ProRule" id="PRU00108"/>
    </source>
</evidence>
<reference evidence="9" key="1">
    <citation type="submission" date="2020-04" db="EMBL/GenBank/DDBJ databases">
        <authorList>
            <person name="Neveu A P."/>
        </authorList>
    </citation>
    <scope>NUCLEOTIDE SEQUENCE</scope>
    <source>
        <tissue evidence="9">Whole embryo</tissue>
    </source>
</reference>
<dbReference type="PROSITE" id="PS00027">
    <property type="entry name" value="HOMEOBOX_1"/>
    <property type="match status" value="1"/>
</dbReference>
<dbReference type="PROSITE" id="PS50071">
    <property type="entry name" value="HOMEOBOX_2"/>
    <property type="match status" value="1"/>
</dbReference>
<evidence type="ECO:0000256" key="2">
    <source>
        <dbReference type="ARBA" id="ARBA00023125"/>
    </source>
</evidence>
<gene>
    <name evidence="9" type="primary">Gbx1</name>
</gene>
<dbReference type="SUPFAM" id="SSF46689">
    <property type="entry name" value="Homeodomain-like"/>
    <property type="match status" value="1"/>
</dbReference>
<dbReference type="SMART" id="SM00389">
    <property type="entry name" value="HOX"/>
    <property type="match status" value="1"/>
</dbReference>
<keyword evidence="4 5" id="KW-0539">Nucleus</keyword>
<evidence type="ECO:0000256" key="6">
    <source>
        <dbReference type="RuleBase" id="RU000682"/>
    </source>
</evidence>
<evidence type="ECO:0000256" key="7">
    <source>
        <dbReference type="SAM" id="MobiDB-lite"/>
    </source>
</evidence>
<feature type="compositionally biased region" description="Low complexity" evidence="7">
    <location>
        <begin position="156"/>
        <end position="166"/>
    </location>
</feature>
<dbReference type="Gene3D" id="1.10.10.60">
    <property type="entry name" value="Homeodomain-like"/>
    <property type="match status" value="1"/>
</dbReference>
<dbReference type="InterPro" id="IPR009057">
    <property type="entry name" value="Homeodomain-like_sf"/>
</dbReference>
<dbReference type="InterPro" id="IPR050848">
    <property type="entry name" value="Homeobox_TF"/>
</dbReference>
<evidence type="ECO:0000256" key="3">
    <source>
        <dbReference type="ARBA" id="ARBA00023155"/>
    </source>
</evidence>
<sequence length="300" mass="33622">MKLNFSIDVILGTCSDAKKTKLPERKRSNREESYSNDFYTTPGNFTVEWKPPYQKRIKTEFENSSTKPSTPEVQHRFPFMPSFIPSAGTTYPTASNLAGQNEQSLGSDFGCNVNVRVSGGVKSSNNQLNNSFSSECHSSSDDSEIESRLGGARLHNSNNSKNSSTDSESKQTSKRGSSRVGRRLFTGFQILELETAFSMKTYLTRTERAYLAQKVNLTECQIKTWFQNRRTKEKRRGPCSDDDVAVSEDVTSSVTYQSKAVRVPGHGIQVRPTYGPPDKHLHAAIMDFLKRKSNEEITVS</sequence>
<keyword evidence="3 5" id="KW-0371">Homeobox</keyword>
<feature type="DNA-binding region" description="Homeobox" evidence="5">
    <location>
        <begin position="178"/>
        <end position="237"/>
    </location>
</feature>
<feature type="region of interest" description="Disordered" evidence="7">
    <location>
        <begin position="122"/>
        <end position="179"/>
    </location>
</feature>
<dbReference type="GO" id="GO:0003677">
    <property type="term" value="F:DNA binding"/>
    <property type="evidence" value="ECO:0007669"/>
    <property type="project" value="UniProtKB-UniRule"/>
</dbReference>
<dbReference type="GO" id="GO:0000981">
    <property type="term" value="F:DNA-binding transcription factor activity, RNA polymerase II-specific"/>
    <property type="evidence" value="ECO:0007669"/>
    <property type="project" value="InterPro"/>
</dbReference>
<dbReference type="PANTHER" id="PTHR24333">
    <property type="entry name" value="HOMEO BOX HB9 LIKE A-RELATED"/>
    <property type="match status" value="1"/>
</dbReference>
<dbReference type="GO" id="GO:0005634">
    <property type="term" value="C:nucleus"/>
    <property type="evidence" value="ECO:0007669"/>
    <property type="project" value="UniProtKB-SubCell"/>
</dbReference>